<organism evidence="3">
    <name type="scientific">Melampsora larici-populina (strain 98AG31 / pathotype 3-4-7)</name>
    <name type="common">Poplar leaf rust fungus</name>
    <dbReference type="NCBI Taxonomy" id="747676"/>
    <lineage>
        <taxon>Eukaryota</taxon>
        <taxon>Fungi</taxon>
        <taxon>Dikarya</taxon>
        <taxon>Basidiomycota</taxon>
        <taxon>Pucciniomycotina</taxon>
        <taxon>Pucciniomycetes</taxon>
        <taxon>Pucciniales</taxon>
        <taxon>Melampsoraceae</taxon>
        <taxon>Melampsora</taxon>
    </lineage>
</organism>
<sequence length="329" mass="36868">MNPQSTSTSCFQGPSLPFPPLCAKRVLYDTRSLYDQQVLSRFNALPTRHRVEEGTLARPMESIAHGPIRQPAASTSHHLEMHGNMVDEQVDDLHDAIVLGGSAPTEIGSIARRLAYEIPSRPNQHSLIFVKDHDEAQPFHLSAQSTSRAFYRTSAVASTSQLDVTSYSVPHNMIDWKREDYAAASALPFDPESEVACSTDSNHTKNRHSSGQGVRRHSRGARSQKPNPQSRLPLCRPKHSERTTHHSSGVEADVDEPGRERQNSVDVLRSMLPADTVLRVGSRFVTYDSHSDHPELPQLCWMVGRPLLRDPCERFVKKVMRMRLGDLKD</sequence>
<accession>F4RG61</accession>
<reference evidence="3" key="1">
    <citation type="journal article" date="2011" name="Proc. Natl. Acad. Sci. U.S.A.">
        <title>Obligate biotrophy features unraveled by the genomic analysis of rust fungi.</title>
        <authorList>
            <person name="Duplessis S."/>
            <person name="Cuomo C.A."/>
            <person name="Lin Y.-C."/>
            <person name="Aerts A."/>
            <person name="Tisserant E."/>
            <person name="Veneault-Fourrey C."/>
            <person name="Joly D.L."/>
            <person name="Hacquard S."/>
            <person name="Amselem J."/>
            <person name="Cantarel B.L."/>
            <person name="Chiu R."/>
            <person name="Coutinho P.M."/>
            <person name="Feau N."/>
            <person name="Field M."/>
            <person name="Frey P."/>
            <person name="Gelhaye E."/>
            <person name="Goldberg J."/>
            <person name="Grabherr M.G."/>
            <person name="Kodira C.D."/>
            <person name="Kohler A."/>
            <person name="Kuees U."/>
            <person name="Lindquist E.A."/>
            <person name="Lucas S.M."/>
            <person name="Mago R."/>
            <person name="Mauceli E."/>
            <person name="Morin E."/>
            <person name="Murat C."/>
            <person name="Pangilinan J.L."/>
            <person name="Park R."/>
            <person name="Pearson M."/>
            <person name="Quesneville H."/>
            <person name="Rouhier N."/>
            <person name="Sakthikumar S."/>
            <person name="Salamov A.A."/>
            <person name="Schmutz J."/>
            <person name="Selles B."/>
            <person name="Shapiro H."/>
            <person name="Tanguay P."/>
            <person name="Tuskan G.A."/>
            <person name="Henrissat B."/>
            <person name="Van de Peer Y."/>
            <person name="Rouze P."/>
            <person name="Ellis J.G."/>
            <person name="Dodds P.N."/>
            <person name="Schein J.E."/>
            <person name="Zhong S."/>
            <person name="Hamelin R.C."/>
            <person name="Grigoriev I.V."/>
            <person name="Szabo L.J."/>
            <person name="Martin F."/>
        </authorList>
    </citation>
    <scope>NUCLEOTIDE SEQUENCE [LARGE SCALE GENOMIC DNA]</scope>
    <source>
        <strain evidence="3">98AG31 / pathotype 3-4-7</strain>
    </source>
</reference>
<dbReference type="EMBL" id="GL883100">
    <property type="protein sequence ID" value="EGG08602.1"/>
    <property type="molecule type" value="Genomic_DNA"/>
</dbReference>
<evidence type="ECO:0000256" key="1">
    <source>
        <dbReference type="SAM" id="MobiDB-lite"/>
    </source>
</evidence>
<evidence type="ECO:0000313" key="3">
    <source>
        <dbReference type="Proteomes" id="UP000001072"/>
    </source>
</evidence>
<protein>
    <submittedName>
        <fullName evidence="2">Uncharacterized protein</fullName>
    </submittedName>
</protein>
<feature type="compositionally biased region" description="Basic residues" evidence="1">
    <location>
        <begin position="204"/>
        <end position="222"/>
    </location>
</feature>
<dbReference type="VEuPathDB" id="FungiDB:MELLADRAFT_84756"/>
<dbReference type="GeneID" id="18933598"/>
<feature type="region of interest" description="Disordered" evidence="1">
    <location>
        <begin position="193"/>
        <end position="266"/>
    </location>
</feature>
<dbReference type="RefSeq" id="XP_007408188.1">
    <property type="nucleotide sequence ID" value="XM_007408126.1"/>
</dbReference>
<name>F4RG61_MELLP</name>
<dbReference type="InParanoid" id="F4RG61"/>
<gene>
    <name evidence="2" type="ORF">MELLADRAFT_84756</name>
</gene>
<dbReference type="Proteomes" id="UP000001072">
    <property type="component" value="Unassembled WGS sequence"/>
</dbReference>
<keyword evidence="3" id="KW-1185">Reference proteome</keyword>
<proteinExistence type="predicted"/>
<dbReference type="KEGG" id="mlr:MELLADRAFT_84756"/>
<dbReference type="AlphaFoldDB" id="F4RG61"/>
<dbReference type="HOGENOM" id="CLU_844884_0_0_1"/>
<evidence type="ECO:0000313" key="2">
    <source>
        <dbReference type="EMBL" id="EGG08602.1"/>
    </source>
</evidence>